<dbReference type="InterPro" id="IPR011991">
    <property type="entry name" value="ArsR-like_HTH"/>
</dbReference>
<dbReference type="SMART" id="SM00418">
    <property type="entry name" value="HTH_ARSR"/>
    <property type="match status" value="1"/>
</dbReference>
<sequence length="145" mass="16264">MTLEQSALNEKTSCFKVICITLIVIRSSMEKRNPLMTATTLRLVESAKLAEAERIFKLLSNPTRLQMLKLLEQQVLNVSKLSELLGVEQSVVSHQLALLRKHQLVSAKRVGKANYYQLDDPHIIAVIDAMLAHADHVARGKQHGQ</sequence>
<proteinExistence type="predicted"/>
<name>C2JYP8_LACRM</name>
<evidence type="ECO:0000256" key="1">
    <source>
        <dbReference type="ARBA" id="ARBA00023015"/>
    </source>
</evidence>
<protein>
    <submittedName>
        <fullName evidence="5">Transcriptional regulator, ArsR family</fullName>
    </submittedName>
</protein>
<dbReference type="Proteomes" id="UP000004525">
    <property type="component" value="Unassembled WGS sequence"/>
</dbReference>
<dbReference type="InterPro" id="IPR036390">
    <property type="entry name" value="WH_DNA-bd_sf"/>
</dbReference>
<dbReference type="PANTHER" id="PTHR43132:SF6">
    <property type="entry name" value="HTH-TYPE TRANSCRIPTIONAL REPRESSOR CZRA"/>
    <property type="match status" value="1"/>
</dbReference>
<evidence type="ECO:0000256" key="3">
    <source>
        <dbReference type="ARBA" id="ARBA00023163"/>
    </source>
</evidence>
<dbReference type="PANTHER" id="PTHR43132">
    <property type="entry name" value="ARSENICAL RESISTANCE OPERON REPRESSOR ARSR-RELATED"/>
    <property type="match status" value="1"/>
</dbReference>
<accession>C2JYP8</accession>
<dbReference type="SUPFAM" id="SSF46785">
    <property type="entry name" value="Winged helix' DNA-binding domain"/>
    <property type="match status" value="1"/>
</dbReference>
<dbReference type="EMBL" id="ACIZ01000090">
    <property type="protein sequence ID" value="EEN79854.1"/>
    <property type="molecule type" value="Genomic_DNA"/>
</dbReference>
<dbReference type="GO" id="GO:0003677">
    <property type="term" value="F:DNA binding"/>
    <property type="evidence" value="ECO:0007669"/>
    <property type="project" value="UniProtKB-KW"/>
</dbReference>
<dbReference type="GO" id="GO:0003700">
    <property type="term" value="F:DNA-binding transcription factor activity"/>
    <property type="evidence" value="ECO:0007669"/>
    <property type="project" value="InterPro"/>
</dbReference>
<dbReference type="NCBIfam" id="NF033788">
    <property type="entry name" value="HTH_metalloreg"/>
    <property type="match status" value="1"/>
</dbReference>
<dbReference type="Pfam" id="PF01022">
    <property type="entry name" value="HTH_5"/>
    <property type="match status" value="1"/>
</dbReference>
<dbReference type="Gene3D" id="1.10.10.10">
    <property type="entry name" value="Winged helix-like DNA-binding domain superfamily/Winged helix DNA-binding domain"/>
    <property type="match status" value="1"/>
</dbReference>
<evidence type="ECO:0000313" key="5">
    <source>
        <dbReference type="EMBL" id="EEN79854.1"/>
    </source>
</evidence>
<dbReference type="PROSITE" id="PS50987">
    <property type="entry name" value="HTH_ARSR_2"/>
    <property type="match status" value="1"/>
</dbReference>
<gene>
    <name evidence="5" type="ORF">HMPREF0539_2033</name>
</gene>
<keyword evidence="1" id="KW-0805">Transcription regulation</keyword>
<comment type="caution">
    <text evidence="5">The sequence shown here is derived from an EMBL/GenBank/DDBJ whole genome shotgun (WGS) entry which is preliminary data.</text>
</comment>
<dbReference type="InterPro" id="IPR001845">
    <property type="entry name" value="HTH_ArsR_DNA-bd_dom"/>
</dbReference>
<dbReference type="PRINTS" id="PR00778">
    <property type="entry name" value="HTHARSR"/>
</dbReference>
<reference evidence="5" key="1">
    <citation type="submission" date="2009-01" db="EMBL/GenBank/DDBJ databases">
        <authorList>
            <person name="Qin X."/>
            <person name="Bachman B."/>
            <person name="Battles P."/>
            <person name="Bell A."/>
            <person name="Bess C."/>
            <person name="Bickham C."/>
            <person name="Chaboub L."/>
            <person name="Chen D."/>
            <person name="Coyle M."/>
            <person name="Deiros D.R."/>
            <person name="Dinh H."/>
            <person name="Forbes L."/>
            <person name="Fowler G."/>
            <person name="Francisco L."/>
            <person name="Fu Q."/>
            <person name="Gubbala S."/>
            <person name="Hale W."/>
            <person name="Han Y."/>
            <person name="Hemphill L."/>
            <person name="Highlander S.K."/>
            <person name="Hirani K."/>
            <person name="Hogues M."/>
            <person name="Jackson L."/>
            <person name="Jakkamsetti A."/>
            <person name="Javaid M."/>
            <person name="Jiang H."/>
            <person name="Korchina V."/>
            <person name="Kovar C."/>
            <person name="Lara F."/>
            <person name="Lee S."/>
            <person name="Mata R."/>
            <person name="Mathew T."/>
            <person name="Moen C."/>
            <person name="Morales K."/>
            <person name="Munidasa M."/>
            <person name="Nazareth L."/>
            <person name="Ngo R."/>
            <person name="Nguyen L."/>
            <person name="Okwuonu G."/>
            <person name="Ongeri F."/>
            <person name="Patil S."/>
            <person name="Petrosino J."/>
            <person name="Pham C."/>
            <person name="Pham P."/>
            <person name="Pu L.-L."/>
            <person name="Puazo M."/>
            <person name="Raj R."/>
            <person name="Reid J."/>
            <person name="Rouhana J."/>
            <person name="Saada N."/>
            <person name="Shang Y."/>
            <person name="Simmons D."/>
            <person name="Thornton R."/>
            <person name="Warren J."/>
            <person name="Weissenberger G."/>
            <person name="Zhang J."/>
            <person name="Zhang L."/>
            <person name="Zhou C."/>
            <person name="Zhu D."/>
            <person name="Muzny D."/>
            <person name="Worley K."/>
            <person name="Gibbs R."/>
        </authorList>
    </citation>
    <scope>NUCLEOTIDE SEQUENCE [LARGE SCALE GENOMIC DNA]</scope>
    <source>
        <strain evidence="5">LMS2-1</strain>
    </source>
</reference>
<evidence type="ECO:0000256" key="2">
    <source>
        <dbReference type="ARBA" id="ARBA00023125"/>
    </source>
</evidence>
<dbReference type="CDD" id="cd00090">
    <property type="entry name" value="HTH_ARSR"/>
    <property type="match status" value="1"/>
</dbReference>
<evidence type="ECO:0000313" key="6">
    <source>
        <dbReference type="Proteomes" id="UP000004525"/>
    </source>
</evidence>
<dbReference type="AlphaFoldDB" id="C2JYP8"/>
<feature type="domain" description="HTH arsR-type" evidence="4">
    <location>
        <begin position="44"/>
        <end position="138"/>
    </location>
</feature>
<keyword evidence="3" id="KW-0804">Transcription</keyword>
<dbReference type="InterPro" id="IPR051011">
    <property type="entry name" value="Metal_resp_trans_reg"/>
</dbReference>
<keyword evidence="6" id="KW-1185">Reference proteome</keyword>
<evidence type="ECO:0000259" key="4">
    <source>
        <dbReference type="PROSITE" id="PS50987"/>
    </source>
</evidence>
<dbReference type="HOGENOM" id="CLU_097806_7_4_9"/>
<organism evidence="5 6">
    <name type="scientific">Lacticaseibacillus rhamnosus (strain LMS2-1)</name>
    <dbReference type="NCBI Taxonomy" id="525361"/>
    <lineage>
        <taxon>Bacteria</taxon>
        <taxon>Bacillati</taxon>
        <taxon>Bacillota</taxon>
        <taxon>Bacilli</taxon>
        <taxon>Lactobacillales</taxon>
        <taxon>Lactobacillaceae</taxon>
        <taxon>Lacticaseibacillus</taxon>
    </lineage>
</organism>
<keyword evidence="2" id="KW-0238">DNA-binding</keyword>
<dbReference type="InterPro" id="IPR036388">
    <property type="entry name" value="WH-like_DNA-bd_sf"/>
</dbReference>